<evidence type="ECO:0000256" key="2">
    <source>
        <dbReference type="ARBA" id="ARBA00022676"/>
    </source>
</evidence>
<comment type="catalytic activity">
    <reaction evidence="9 10">
        <text>L-arginyl-[protein] + NAD(+) = N(omega)-(ADP-D-ribosyl)-L-arginyl-[protein] + nicotinamide + H(+)</text>
        <dbReference type="Rhea" id="RHEA:19149"/>
        <dbReference type="Rhea" id="RHEA-COMP:10532"/>
        <dbReference type="Rhea" id="RHEA-COMP:15087"/>
        <dbReference type="ChEBI" id="CHEBI:15378"/>
        <dbReference type="ChEBI" id="CHEBI:17154"/>
        <dbReference type="ChEBI" id="CHEBI:29965"/>
        <dbReference type="ChEBI" id="CHEBI:57540"/>
        <dbReference type="ChEBI" id="CHEBI:142554"/>
        <dbReference type="EC" id="2.4.2.31"/>
    </reaction>
</comment>
<dbReference type="Gene3D" id="3.90.176.10">
    <property type="entry name" value="Toxin ADP-ribosyltransferase, Chain A, domain 1"/>
    <property type="match status" value="1"/>
</dbReference>
<comment type="similarity">
    <text evidence="1 10">Belongs to the Arg-specific ADP-ribosyltransferase family.</text>
</comment>
<evidence type="ECO:0000313" key="12">
    <source>
        <dbReference type="Proteomes" id="UP000261660"/>
    </source>
</evidence>
<dbReference type="PRINTS" id="PR00970">
    <property type="entry name" value="RIBTRNSFRASE"/>
</dbReference>
<keyword evidence="7 10" id="KW-0520">NAD</keyword>
<dbReference type="PANTHER" id="PTHR10339:SF29">
    <property type="entry name" value="NAD(P)(+)--ARGININE ADP-RIBOSYLTRANSFERASE"/>
    <property type="match status" value="1"/>
</dbReference>
<dbReference type="PANTHER" id="PTHR10339">
    <property type="entry name" value="ADP-RIBOSYLTRANSFERASE"/>
    <property type="match status" value="1"/>
</dbReference>
<evidence type="ECO:0000256" key="4">
    <source>
        <dbReference type="ARBA" id="ARBA00022695"/>
    </source>
</evidence>
<dbReference type="GO" id="GO:0003950">
    <property type="term" value="F:NAD+ poly-ADP-ribosyltransferase activity"/>
    <property type="evidence" value="ECO:0007669"/>
    <property type="project" value="TreeGrafter"/>
</dbReference>
<evidence type="ECO:0000256" key="8">
    <source>
        <dbReference type="ARBA" id="ARBA00023157"/>
    </source>
</evidence>
<dbReference type="EC" id="2.4.2.31" evidence="10"/>
<evidence type="ECO:0000256" key="1">
    <source>
        <dbReference type="ARBA" id="ARBA00009558"/>
    </source>
</evidence>
<keyword evidence="4" id="KW-0548">Nucleotidyltransferase</keyword>
<feature type="signal peptide" evidence="10">
    <location>
        <begin position="1"/>
        <end position="23"/>
    </location>
</feature>
<dbReference type="OrthoDB" id="423533at2759"/>
<dbReference type="InterPro" id="IPR050999">
    <property type="entry name" value="ADP-ribosyltransferase_ARG"/>
</dbReference>
<dbReference type="FunFam" id="3.90.176.10:FF:000001">
    <property type="entry name" value="NAD(P)(+)--arginine ADP-ribosyltransferase"/>
    <property type="match status" value="1"/>
</dbReference>
<dbReference type="AlphaFoldDB" id="A0A3Q3F9W8"/>
<keyword evidence="8" id="KW-1015">Disulfide bond</keyword>
<dbReference type="GO" id="GO:0016779">
    <property type="term" value="F:nucleotidyltransferase activity"/>
    <property type="evidence" value="ECO:0007669"/>
    <property type="project" value="UniProtKB-KW"/>
</dbReference>
<sequence>MNKFILRLLAPLLLLLWMQPAGSKKVGHIFSQREAAGAVPLSMVKDSVDDMYASCQAQMSHKVKTKYFKKENKGIFQRAWQSADKCVKRCKNIQLKDKQDEALTEEHFQAICVYTAGQEKLFELFNAAVRTNRSEYSTTFQFHSLHFWLTSAIQILKKNEKCLTSYRRSHTQFTGKRNQMIRFGSFASSSLNPKLTHFGTETCFLIQTCHGVYLKKYPRLQDKEEEVLIPPYEMFMIQKKCSMKKCKGKLSDCKVVYVLESLGFYSNLNCKAAKVDE</sequence>
<accession>A0A3Q3F9W8</accession>
<keyword evidence="5 10" id="KW-0732">Signal</keyword>
<evidence type="ECO:0000256" key="5">
    <source>
        <dbReference type="ARBA" id="ARBA00022729"/>
    </source>
</evidence>
<evidence type="ECO:0000256" key="3">
    <source>
        <dbReference type="ARBA" id="ARBA00022679"/>
    </source>
</evidence>
<evidence type="ECO:0000256" key="6">
    <source>
        <dbReference type="ARBA" id="ARBA00022857"/>
    </source>
</evidence>
<dbReference type="SUPFAM" id="SSF56399">
    <property type="entry name" value="ADP-ribosylation"/>
    <property type="match status" value="1"/>
</dbReference>
<dbReference type="InterPro" id="IPR000768">
    <property type="entry name" value="ART"/>
</dbReference>
<dbReference type="InParanoid" id="A0A3Q3F9W8"/>
<name>A0A3Q3F9W8_9LABR</name>
<dbReference type="Pfam" id="PF01129">
    <property type="entry name" value="ART"/>
    <property type="match status" value="1"/>
</dbReference>
<keyword evidence="6 10" id="KW-0521">NADP</keyword>
<dbReference type="Ensembl" id="ENSLBET00000017657.1">
    <property type="protein sequence ID" value="ENSLBEP00000016711.1"/>
    <property type="gene ID" value="ENSLBEG00000012898.1"/>
</dbReference>
<feature type="chain" id="PRO_5018382472" description="NAD(P)(+)--arginine ADP-ribosyltransferase" evidence="10">
    <location>
        <begin position="24"/>
        <end position="277"/>
    </location>
</feature>
<proteinExistence type="inferred from homology"/>
<dbReference type="GeneTree" id="ENSGT01030000234601"/>
<keyword evidence="12" id="KW-1185">Reference proteome</keyword>
<dbReference type="PROSITE" id="PS51996">
    <property type="entry name" value="TR_MART"/>
    <property type="match status" value="1"/>
</dbReference>
<organism evidence="11 12">
    <name type="scientific">Labrus bergylta</name>
    <name type="common">ballan wrasse</name>
    <dbReference type="NCBI Taxonomy" id="56723"/>
    <lineage>
        <taxon>Eukaryota</taxon>
        <taxon>Metazoa</taxon>
        <taxon>Chordata</taxon>
        <taxon>Craniata</taxon>
        <taxon>Vertebrata</taxon>
        <taxon>Euteleostomi</taxon>
        <taxon>Actinopterygii</taxon>
        <taxon>Neopterygii</taxon>
        <taxon>Teleostei</taxon>
        <taxon>Neoteleostei</taxon>
        <taxon>Acanthomorphata</taxon>
        <taxon>Eupercaria</taxon>
        <taxon>Labriformes</taxon>
        <taxon>Labridae</taxon>
        <taxon>Labrus</taxon>
    </lineage>
</organism>
<dbReference type="STRING" id="56723.ENSLBEP00000016711"/>
<dbReference type="GO" id="GO:0106274">
    <property type="term" value="F:NAD+-protein-arginine ADP-ribosyltransferase activity"/>
    <property type="evidence" value="ECO:0007669"/>
    <property type="project" value="UniProtKB-EC"/>
</dbReference>
<evidence type="ECO:0000256" key="10">
    <source>
        <dbReference type="RuleBase" id="RU361228"/>
    </source>
</evidence>
<evidence type="ECO:0000313" key="11">
    <source>
        <dbReference type="Ensembl" id="ENSLBEP00000016711.1"/>
    </source>
</evidence>
<reference evidence="11" key="2">
    <citation type="submission" date="2025-09" db="UniProtKB">
        <authorList>
            <consortium name="Ensembl"/>
        </authorList>
    </citation>
    <scope>IDENTIFICATION</scope>
</reference>
<keyword evidence="2 10" id="KW-0328">Glycosyltransferase</keyword>
<keyword evidence="3 10" id="KW-0808">Transferase</keyword>
<reference evidence="11" key="1">
    <citation type="submission" date="2025-08" db="UniProtKB">
        <authorList>
            <consortium name="Ensembl"/>
        </authorList>
    </citation>
    <scope>IDENTIFICATION</scope>
</reference>
<dbReference type="Proteomes" id="UP000261660">
    <property type="component" value="Unplaced"/>
</dbReference>
<evidence type="ECO:0000256" key="7">
    <source>
        <dbReference type="ARBA" id="ARBA00023027"/>
    </source>
</evidence>
<evidence type="ECO:0000256" key="9">
    <source>
        <dbReference type="ARBA" id="ARBA00047597"/>
    </source>
</evidence>
<protein>
    <recommendedName>
        <fullName evidence="10">NAD(P)(+)--arginine ADP-ribosyltransferase</fullName>
        <ecNumber evidence="10">2.4.2.31</ecNumber>
    </recommendedName>
    <alternativeName>
        <fullName evidence="10">Mono(ADP-ribosyl)transferase</fullName>
    </alternativeName>
</protein>